<protein>
    <submittedName>
        <fullName evidence="2">Uncharacterized protein</fullName>
    </submittedName>
</protein>
<gene>
    <name evidence="2" type="ORF">EXN22_24240</name>
</gene>
<dbReference type="KEGG" id="ptk:EXN22_24240"/>
<name>A0A411MPE2_9PSED</name>
<dbReference type="EMBL" id="CP035952">
    <property type="protein sequence ID" value="QBF28641.1"/>
    <property type="molecule type" value="Genomic_DNA"/>
</dbReference>
<accession>A0A411MPE2</accession>
<organism evidence="2 3">
    <name type="scientific">Pseudomonas tructae</name>
    <dbReference type="NCBI Taxonomy" id="2518644"/>
    <lineage>
        <taxon>Bacteria</taxon>
        <taxon>Pseudomonadati</taxon>
        <taxon>Pseudomonadota</taxon>
        <taxon>Gammaproteobacteria</taxon>
        <taxon>Pseudomonadales</taxon>
        <taxon>Pseudomonadaceae</taxon>
        <taxon>Pseudomonas</taxon>
    </lineage>
</organism>
<evidence type="ECO:0000256" key="1">
    <source>
        <dbReference type="SAM" id="SignalP"/>
    </source>
</evidence>
<evidence type="ECO:0000313" key="2">
    <source>
        <dbReference type="EMBL" id="QBF28641.1"/>
    </source>
</evidence>
<dbReference type="OrthoDB" id="9799970at2"/>
<dbReference type="Proteomes" id="UP000291130">
    <property type="component" value="Chromosome"/>
</dbReference>
<dbReference type="AlphaFoldDB" id="A0A411MPE2"/>
<evidence type="ECO:0000313" key="3">
    <source>
        <dbReference type="Proteomes" id="UP000291130"/>
    </source>
</evidence>
<feature type="chain" id="PRO_5018994003" evidence="1">
    <location>
        <begin position="22"/>
        <end position="229"/>
    </location>
</feature>
<sequence>MNKSKCAVLLLSALWGMPGVADVGSVSPERCLHLQQSGVLGSEAPVNCDRLRLVNFNYWQFDSQANFLGEVVVLDAVADLVESLFSDMYKHGGLIASAIPLEYYPGGALQARKANNTFALDASSAVQSGHWSAQRFALGLSLNPVLTPPSGISTEKVKQLMATHGLIESGENGYFGFGDRVFVERRINDSPEQLRRVIERRAQRYRVCRDQMTESFHLQCVEQARQIQH</sequence>
<keyword evidence="3" id="KW-1185">Reference proteome</keyword>
<proteinExistence type="predicted"/>
<dbReference type="RefSeq" id="WP_130266425.1">
    <property type="nucleotide sequence ID" value="NZ_CP035952.1"/>
</dbReference>
<keyword evidence="1" id="KW-0732">Signal</keyword>
<reference evidence="2 3" key="1">
    <citation type="submission" date="2019-02" db="EMBL/GenBank/DDBJ databases">
        <title>Complete genome sequence of Pseudomonas sp. SNU WT1 isolated from rainbow trout.</title>
        <authorList>
            <person name="Oh W.T."/>
            <person name="Park S.C."/>
        </authorList>
    </citation>
    <scope>NUCLEOTIDE SEQUENCE [LARGE SCALE GENOMIC DNA]</scope>
    <source>
        <strain evidence="2 3">SNU WT1</strain>
    </source>
</reference>
<feature type="signal peptide" evidence="1">
    <location>
        <begin position="1"/>
        <end position="21"/>
    </location>
</feature>